<reference evidence="1 2" key="1">
    <citation type="journal article" date="2014" name="Genome Biol.">
        <title>Transcriptome and methylome profiling reveals relics of genome dominance in the mesopolyploid Brassica oleracea.</title>
        <authorList>
            <person name="Parkin I.A."/>
            <person name="Koh C."/>
            <person name="Tang H."/>
            <person name="Robinson S.J."/>
            <person name="Kagale S."/>
            <person name="Clarke W.E."/>
            <person name="Town C.D."/>
            <person name="Nixon J."/>
            <person name="Krishnakumar V."/>
            <person name="Bidwell S.L."/>
            <person name="Denoeud F."/>
            <person name="Belcram H."/>
            <person name="Links M.G."/>
            <person name="Just J."/>
            <person name="Clarke C."/>
            <person name="Bender T."/>
            <person name="Huebert T."/>
            <person name="Mason A.S."/>
            <person name="Pires J.C."/>
            <person name="Barker G."/>
            <person name="Moore J."/>
            <person name="Walley P.G."/>
            <person name="Manoli S."/>
            <person name="Batley J."/>
            <person name="Edwards D."/>
            <person name="Nelson M.N."/>
            <person name="Wang X."/>
            <person name="Paterson A.H."/>
            <person name="King G."/>
            <person name="Bancroft I."/>
            <person name="Chalhoub B."/>
            <person name="Sharpe A.G."/>
        </authorList>
    </citation>
    <scope>NUCLEOTIDE SEQUENCE</scope>
    <source>
        <strain evidence="1 2">cv. TO1000</strain>
    </source>
</reference>
<dbReference type="AlphaFoldDB" id="A0A0D3DWC8"/>
<sequence>MATSAVASGARSMLRAASSRGRFASQAKSVPPMFRATARRSSLLSPLRGNELLYGVNVTLPHCHSFCAYDFNAFHLCA</sequence>
<organism evidence="1 2">
    <name type="scientific">Brassica oleracea var. oleracea</name>
    <dbReference type="NCBI Taxonomy" id="109376"/>
    <lineage>
        <taxon>Eukaryota</taxon>
        <taxon>Viridiplantae</taxon>
        <taxon>Streptophyta</taxon>
        <taxon>Embryophyta</taxon>
        <taxon>Tracheophyta</taxon>
        <taxon>Spermatophyta</taxon>
        <taxon>Magnoliopsida</taxon>
        <taxon>eudicotyledons</taxon>
        <taxon>Gunneridae</taxon>
        <taxon>Pentapetalae</taxon>
        <taxon>rosids</taxon>
        <taxon>malvids</taxon>
        <taxon>Brassicales</taxon>
        <taxon>Brassicaceae</taxon>
        <taxon>Brassiceae</taxon>
        <taxon>Brassica</taxon>
    </lineage>
</organism>
<name>A0A0D3DWC8_BRAOL</name>
<dbReference type="Gramene" id="Bo8g102290.1">
    <property type="protein sequence ID" value="Bo8g102290.1"/>
    <property type="gene ID" value="Bo8g102290"/>
</dbReference>
<evidence type="ECO:0000313" key="1">
    <source>
        <dbReference type="EnsemblPlants" id="Bo8g102290.1"/>
    </source>
</evidence>
<dbReference type="EnsemblPlants" id="Bo8g102290.1">
    <property type="protein sequence ID" value="Bo8g102290.1"/>
    <property type="gene ID" value="Bo8g102290"/>
</dbReference>
<accession>A0A0D3DWC8</accession>
<reference evidence="1" key="2">
    <citation type="submission" date="2015-03" db="UniProtKB">
        <authorList>
            <consortium name="EnsemblPlants"/>
        </authorList>
    </citation>
    <scope>IDENTIFICATION</scope>
</reference>
<dbReference type="HOGENOM" id="CLU_2625415_0_0_1"/>
<dbReference type="Proteomes" id="UP000032141">
    <property type="component" value="Chromosome C8"/>
</dbReference>
<evidence type="ECO:0000313" key="2">
    <source>
        <dbReference type="Proteomes" id="UP000032141"/>
    </source>
</evidence>
<proteinExistence type="predicted"/>
<keyword evidence="2" id="KW-1185">Reference proteome</keyword>
<protein>
    <submittedName>
        <fullName evidence="1">Uncharacterized protein</fullName>
    </submittedName>
</protein>